<accession>A0A9Q4EXY3</accession>
<evidence type="ECO:0008006" key="3">
    <source>
        <dbReference type="Google" id="ProtNLM"/>
    </source>
</evidence>
<dbReference type="RefSeq" id="WP_268803300.1">
    <property type="nucleotide sequence ID" value="NZ_JAPRAY010000002.1"/>
</dbReference>
<evidence type="ECO:0000313" key="1">
    <source>
        <dbReference type="EMBL" id="MCZ0666284.1"/>
    </source>
</evidence>
<comment type="caution">
    <text evidence="1">The sequence shown here is derived from an EMBL/GenBank/DDBJ whole genome shotgun (WGS) entry which is preliminary data.</text>
</comment>
<gene>
    <name evidence="1" type="ORF">OZZ17_01840</name>
</gene>
<reference evidence="1" key="1">
    <citation type="submission" date="2022-11" db="EMBL/GenBank/DDBJ databases">
        <title>Temperate bacteriophages infecting mucin-degrading bacterium Ruminococcus gnavus from the human gut.</title>
        <authorList>
            <person name="Buttimer C."/>
        </authorList>
    </citation>
    <scope>NUCLEOTIDE SEQUENCE</scope>
    <source>
        <strain evidence="1">CCUG 49994</strain>
    </source>
</reference>
<dbReference type="AlphaFoldDB" id="A0A9Q4EXY3"/>
<evidence type="ECO:0000313" key="2">
    <source>
        <dbReference type="Proteomes" id="UP001079535"/>
    </source>
</evidence>
<sequence length="141" mass="15863">MKLIKITTDNEISVHEFPEGNYSEQNEALADLIGPKCRLCEHVMPNRLYKELGGSNKVGKVKGSCVSMLVDEEFLYHDLDMNGVGSFLYETDKHGSPIMGNILIVGEVWTGDGIDFCGMSEQQFNLLYPKLEELTKKAREM</sequence>
<name>A0A9Q4EXY3_MEDGN</name>
<organism evidence="1 2">
    <name type="scientific">Mediterraneibacter gnavus</name>
    <name type="common">Ruminococcus gnavus</name>
    <dbReference type="NCBI Taxonomy" id="33038"/>
    <lineage>
        <taxon>Bacteria</taxon>
        <taxon>Bacillati</taxon>
        <taxon>Bacillota</taxon>
        <taxon>Clostridia</taxon>
        <taxon>Lachnospirales</taxon>
        <taxon>Lachnospiraceae</taxon>
        <taxon>Mediterraneibacter</taxon>
    </lineage>
</organism>
<dbReference type="EMBL" id="JAPRAY010000002">
    <property type="protein sequence ID" value="MCZ0666284.1"/>
    <property type="molecule type" value="Genomic_DNA"/>
</dbReference>
<protein>
    <recommendedName>
        <fullName evidence="3">DUF3846 domain-containing protein</fullName>
    </recommendedName>
</protein>
<proteinExistence type="predicted"/>
<dbReference type="Proteomes" id="UP001079535">
    <property type="component" value="Unassembled WGS sequence"/>
</dbReference>